<organism evidence="3 4">
    <name type="scientific">Streptomyces fragilis</name>
    <dbReference type="NCBI Taxonomy" id="67301"/>
    <lineage>
        <taxon>Bacteria</taxon>
        <taxon>Bacillati</taxon>
        <taxon>Actinomycetota</taxon>
        <taxon>Actinomycetes</taxon>
        <taxon>Kitasatosporales</taxon>
        <taxon>Streptomycetaceae</taxon>
        <taxon>Streptomyces</taxon>
    </lineage>
</organism>
<feature type="domain" description="DUF317" evidence="2">
    <location>
        <begin position="141"/>
        <end position="201"/>
    </location>
</feature>
<evidence type="ECO:0000256" key="1">
    <source>
        <dbReference type="SAM" id="MobiDB-lite"/>
    </source>
</evidence>
<dbReference type="RefSeq" id="WP_108952656.1">
    <property type="nucleotide sequence ID" value="NZ_BEVZ01000002.1"/>
</dbReference>
<proteinExistence type="predicted"/>
<keyword evidence="4" id="KW-1185">Reference proteome</keyword>
<protein>
    <submittedName>
        <fullName evidence="3">DUF317 domain-containing protein</fullName>
    </submittedName>
</protein>
<accession>A0ABV2YCB3</accession>
<dbReference type="InterPro" id="IPR005523">
    <property type="entry name" value="DUF317_SPDY"/>
</dbReference>
<evidence type="ECO:0000313" key="4">
    <source>
        <dbReference type="Proteomes" id="UP001550850"/>
    </source>
</evidence>
<feature type="compositionally biased region" description="Low complexity" evidence="1">
    <location>
        <begin position="250"/>
        <end position="271"/>
    </location>
</feature>
<feature type="domain" description="DUF317" evidence="2">
    <location>
        <begin position="63"/>
        <end position="115"/>
    </location>
</feature>
<evidence type="ECO:0000313" key="3">
    <source>
        <dbReference type="EMBL" id="MEU3553370.1"/>
    </source>
</evidence>
<dbReference type="EMBL" id="JBEZUR010000003">
    <property type="protein sequence ID" value="MEU3553370.1"/>
    <property type="molecule type" value="Genomic_DNA"/>
</dbReference>
<reference evidence="3 4" key="1">
    <citation type="submission" date="2024-06" db="EMBL/GenBank/DDBJ databases">
        <title>The Natural Products Discovery Center: Release of the First 8490 Sequenced Strains for Exploring Actinobacteria Biosynthetic Diversity.</title>
        <authorList>
            <person name="Kalkreuter E."/>
            <person name="Kautsar S.A."/>
            <person name="Yang D."/>
            <person name="Bader C.D."/>
            <person name="Teijaro C.N."/>
            <person name="Fluegel L."/>
            <person name="Davis C.M."/>
            <person name="Simpson J.R."/>
            <person name="Lauterbach L."/>
            <person name="Steele A.D."/>
            <person name="Gui C."/>
            <person name="Meng S."/>
            <person name="Li G."/>
            <person name="Viehrig K."/>
            <person name="Ye F."/>
            <person name="Su P."/>
            <person name="Kiefer A.F."/>
            <person name="Nichols A."/>
            <person name="Cepeda A.J."/>
            <person name="Yan W."/>
            <person name="Fan B."/>
            <person name="Jiang Y."/>
            <person name="Adhikari A."/>
            <person name="Zheng C.-J."/>
            <person name="Schuster L."/>
            <person name="Cowan T.M."/>
            <person name="Smanski M.J."/>
            <person name="Chevrette M.G."/>
            <person name="De Carvalho L.P.S."/>
            <person name="Shen B."/>
        </authorList>
    </citation>
    <scope>NUCLEOTIDE SEQUENCE [LARGE SCALE GENOMIC DNA]</scope>
    <source>
        <strain evidence="3 4">NPDC038104</strain>
    </source>
</reference>
<evidence type="ECO:0000259" key="2">
    <source>
        <dbReference type="Pfam" id="PF03771"/>
    </source>
</evidence>
<gene>
    <name evidence="3" type="ORF">AB0E65_03875</name>
</gene>
<feature type="region of interest" description="Disordered" evidence="1">
    <location>
        <begin position="242"/>
        <end position="271"/>
    </location>
</feature>
<sequence>MPVSDKQIASFAAAHETKVLFDTSPRHLAGPGDGRHITHGLAAAGWALVSDPLNPLMVMRSDDCHRRLILDGSSHFAYWSLQSHAVDEEQRWYASFGYRTPVEILAAVTDALAGPSAGGTDPWQTIRDAGWPVISERDARSPDGLCQISRFDDDLSDPWYVEVREYPHEHAPLWWRATFHGDTPVRLVNAFLVALTDPAPLPRGQYGDDVHHKALQKPSGLTGKRLVEAHTSRLDALRAQVRATRRRARAASQPTTTPPARSASTATAAHR</sequence>
<name>A0ABV2YCB3_9ACTN</name>
<dbReference type="Proteomes" id="UP001550850">
    <property type="component" value="Unassembled WGS sequence"/>
</dbReference>
<dbReference type="Pfam" id="PF03771">
    <property type="entry name" value="SPDY"/>
    <property type="match status" value="2"/>
</dbReference>
<comment type="caution">
    <text evidence="3">The sequence shown here is derived from an EMBL/GenBank/DDBJ whole genome shotgun (WGS) entry which is preliminary data.</text>
</comment>